<organism evidence="1 2">
    <name type="scientific">Methylorubrum aminovorans</name>
    <dbReference type="NCBI Taxonomy" id="269069"/>
    <lineage>
        <taxon>Bacteria</taxon>
        <taxon>Pseudomonadati</taxon>
        <taxon>Pseudomonadota</taxon>
        <taxon>Alphaproteobacteria</taxon>
        <taxon>Hyphomicrobiales</taxon>
        <taxon>Methylobacteriaceae</taxon>
        <taxon>Methylorubrum</taxon>
    </lineage>
</organism>
<comment type="caution">
    <text evidence="1">The sequence shown here is derived from an EMBL/GenBank/DDBJ whole genome shotgun (WGS) entry which is preliminary data.</text>
</comment>
<evidence type="ECO:0000313" key="1">
    <source>
        <dbReference type="EMBL" id="GJE67286.1"/>
    </source>
</evidence>
<reference evidence="1" key="2">
    <citation type="submission" date="2021-08" db="EMBL/GenBank/DDBJ databases">
        <authorList>
            <person name="Tani A."/>
            <person name="Ola A."/>
            <person name="Ogura Y."/>
            <person name="Katsura K."/>
            <person name="Hayashi T."/>
        </authorList>
    </citation>
    <scope>NUCLEOTIDE SEQUENCE</scope>
    <source>
        <strain evidence="1">NBRC 15686</strain>
    </source>
</reference>
<evidence type="ECO:0000313" key="2">
    <source>
        <dbReference type="Proteomes" id="UP001055039"/>
    </source>
</evidence>
<sequence length="38" mass="3552">MPAAVIGASGSGAGSPMPGDQGVSLIFDHLAKAAASLV</sequence>
<reference evidence="1" key="1">
    <citation type="journal article" date="2021" name="Front. Microbiol.">
        <title>Comprehensive Comparative Genomics and Phenotyping of Methylobacterium Species.</title>
        <authorList>
            <person name="Alessa O."/>
            <person name="Ogura Y."/>
            <person name="Fujitani Y."/>
            <person name="Takami H."/>
            <person name="Hayashi T."/>
            <person name="Sahin N."/>
            <person name="Tani A."/>
        </authorList>
    </citation>
    <scope>NUCLEOTIDE SEQUENCE</scope>
    <source>
        <strain evidence="1">NBRC 15686</strain>
    </source>
</reference>
<gene>
    <name evidence="1" type="ORF">LNAOJCKE_4516</name>
</gene>
<proteinExistence type="predicted"/>
<dbReference type="EMBL" id="BPRC01000025">
    <property type="protein sequence ID" value="GJE67286.1"/>
    <property type="molecule type" value="Genomic_DNA"/>
</dbReference>
<keyword evidence="2" id="KW-1185">Reference proteome</keyword>
<name>A0ABQ4UJ00_9HYPH</name>
<accession>A0ABQ4UJ00</accession>
<dbReference type="Proteomes" id="UP001055039">
    <property type="component" value="Unassembled WGS sequence"/>
</dbReference>
<protein>
    <submittedName>
        <fullName evidence="1">Uncharacterized protein</fullName>
    </submittedName>
</protein>